<reference evidence="4 5" key="1">
    <citation type="submission" date="2019-03" db="EMBL/GenBank/DDBJ databases">
        <title>Genomic Encyclopedia of Type Strains, Phase IV (KMG-IV): sequencing the most valuable type-strain genomes for metagenomic binning, comparative biology and taxonomic classification.</title>
        <authorList>
            <person name="Goeker M."/>
        </authorList>
    </citation>
    <scope>NUCLEOTIDE SEQUENCE [LARGE SCALE GENOMIC DNA]</scope>
    <source>
        <strain evidence="4 5">DSM 100433</strain>
    </source>
</reference>
<dbReference type="PROSITE" id="PS01247">
    <property type="entry name" value="IUNH"/>
    <property type="match status" value="1"/>
</dbReference>
<dbReference type="SUPFAM" id="SSF53590">
    <property type="entry name" value="Nucleoside hydrolase"/>
    <property type="match status" value="1"/>
</dbReference>
<dbReference type="PANTHER" id="PTHR12304:SF4">
    <property type="entry name" value="URIDINE NUCLEOSIDASE"/>
    <property type="match status" value="1"/>
</dbReference>
<dbReference type="InterPro" id="IPR001910">
    <property type="entry name" value="Inosine/uridine_hydrolase_dom"/>
</dbReference>
<dbReference type="Proteomes" id="UP000294682">
    <property type="component" value="Unassembled WGS sequence"/>
</dbReference>
<evidence type="ECO:0000313" key="5">
    <source>
        <dbReference type="Proteomes" id="UP000294682"/>
    </source>
</evidence>
<evidence type="ECO:0000313" key="4">
    <source>
        <dbReference type="EMBL" id="TCL44531.1"/>
    </source>
</evidence>
<proteinExistence type="predicted"/>
<dbReference type="InterPro" id="IPR023186">
    <property type="entry name" value="IUNH"/>
</dbReference>
<name>A0A9X8Y900_9FIRM</name>
<dbReference type="InterPro" id="IPR015910">
    <property type="entry name" value="I/U_nuclsd_hydro_CS"/>
</dbReference>
<dbReference type="GO" id="GO:0005829">
    <property type="term" value="C:cytosol"/>
    <property type="evidence" value="ECO:0007669"/>
    <property type="project" value="TreeGrafter"/>
</dbReference>
<dbReference type="AlphaFoldDB" id="A0A9X8Y900"/>
<dbReference type="RefSeq" id="WP_132083957.1">
    <property type="nucleotide sequence ID" value="NZ_SLUK01000002.1"/>
</dbReference>
<dbReference type="Gene3D" id="3.90.245.10">
    <property type="entry name" value="Ribonucleoside hydrolase-like"/>
    <property type="match status" value="1"/>
</dbReference>
<dbReference type="GO" id="GO:0045437">
    <property type="term" value="F:uridine nucleosidase activity"/>
    <property type="evidence" value="ECO:0007669"/>
    <property type="project" value="UniProtKB-ARBA"/>
</dbReference>
<dbReference type="Pfam" id="PF01156">
    <property type="entry name" value="IU_nuc_hydro"/>
    <property type="match status" value="1"/>
</dbReference>
<accession>A0A9X8Y900</accession>
<organism evidence="4 5">
    <name type="scientific">Harryflintia acetispora</name>
    <dbReference type="NCBI Taxonomy" id="1849041"/>
    <lineage>
        <taxon>Bacteria</taxon>
        <taxon>Bacillati</taxon>
        <taxon>Bacillota</taxon>
        <taxon>Clostridia</taxon>
        <taxon>Eubacteriales</taxon>
        <taxon>Oscillospiraceae</taxon>
        <taxon>Harryflintia</taxon>
    </lineage>
</organism>
<dbReference type="InterPro" id="IPR036452">
    <property type="entry name" value="Ribo_hydro-like"/>
</dbReference>
<sequence length="330" mass="35747">MSEKRQLILDVDTGTDDAIAIMAALLSPEFEVLGICTVSGNLPLANTTENTLRVVSLLAPQVPVIRGCAGPIVRDLDPRRKYCDNEEVLEDEDGNRIAFHVEEFDGLPPARIAPAPTNAVCWMVETLRAATKKVDLVLVGPLTNFALALRADPSIVEHVGQIVIMGGGCEERNSTSAAEFNFFMDPEAAQIVLGCGAKIVLVTLDATHHAVLCGEDVQRMRSWRTTVGDFVAQITSERIKAYTLFQPLFKPDSASMHDALCILYLLDGSVITKTRLLPVSVDFYGGASDGRSVMDTRSVPARAPNCTVCLGTDDEKFSRMLLDILGRAKG</sequence>
<evidence type="ECO:0000259" key="3">
    <source>
        <dbReference type="Pfam" id="PF01156"/>
    </source>
</evidence>
<evidence type="ECO:0000256" key="2">
    <source>
        <dbReference type="ARBA" id="ARBA00023295"/>
    </source>
</evidence>
<keyword evidence="1" id="KW-0378">Hydrolase</keyword>
<keyword evidence="5" id="KW-1185">Reference proteome</keyword>
<feature type="domain" description="Inosine/uridine-preferring nucleoside hydrolase" evidence="3">
    <location>
        <begin position="7"/>
        <end position="318"/>
    </location>
</feature>
<dbReference type="PANTHER" id="PTHR12304">
    <property type="entry name" value="INOSINE-URIDINE PREFERRING NUCLEOSIDE HYDROLASE"/>
    <property type="match status" value="1"/>
</dbReference>
<dbReference type="EMBL" id="SLUK01000002">
    <property type="protein sequence ID" value="TCL44531.1"/>
    <property type="molecule type" value="Genomic_DNA"/>
</dbReference>
<protein>
    <submittedName>
        <fullName evidence="4">Purine nucleosidase</fullName>
    </submittedName>
</protein>
<gene>
    <name evidence="4" type="ORF">EDD78_102151</name>
</gene>
<evidence type="ECO:0000256" key="1">
    <source>
        <dbReference type="ARBA" id="ARBA00022801"/>
    </source>
</evidence>
<dbReference type="GO" id="GO:0006152">
    <property type="term" value="P:purine nucleoside catabolic process"/>
    <property type="evidence" value="ECO:0007669"/>
    <property type="project" value="TreeGrafter"/>
</dbReference>
<dbReference type="GO" id="GO:0008477">
    <property type="term" value="F:purine nucleosidase activity"/>
    <property type="evidence" value="ECO:0007669"/>
    <property type="project" value="TreeGrafter"/>
</dbReference>
<comment type="caution">
    <text evidence="4">The sequence shown here is derived from an EMBL/GenBank/DDBJ whole genome shotgun (WGS) entry which is preliminary data.</text>
</comment>
<keyword evidence="2" id="KW-0326">Glycosidase</keyword>